<evidence type="ECO:0000313" key="1">
    <source>
        <dbReference type="EMBL" id="JAH28438.1"/>
    </source>
</evidence>
<dbReference type="EMBL" id="GBXM01080139">
    <property type="protein sequence ID" value="JAH28438.1"/>
    <property type="molecule type" value="Transcribed_RNA"/>
</dbReference>
<sequence length="41" mass="4663">MLLCPELYIEEMPSLFSIDARCFIPYLGDKTVTGCFHHNSA</sequence>
<proteinExistence type="predicted"/>
<reference evidence="1" key="2">
    <citation type="journal article" date="2015" name="Fish Shellfish Immunol.">
        <title>Early steps in the European eel (Anguilla anguilla)-Vibrio vulnificus interaction in the gills: Role of the RtxA13 toxin.</title>
        <authorList>
            <person name="Callol A."/>
            <person name="Pajuelo D."/>
            <person name="Ebbesson L."/>
            <person name="Teles M."/>
            <person name="MacKenzie S."/>
            <person name="Amaro C."/>
        </authorList>
    </citation>
    <scope>NUCLEOTIDE SEQUENCE</scope>
</reference>
<protein>
    <submittedName>
        <fullName evidence="1">Uncharacterized protein</fullName>
    </submittedName>
</protein>
<accession>A0A0E9RJD1</accession>
<name>A0A0E9RJD1_ANGAN</name>
<dbReference type="AlphaFoldDB" id="A0A0E9RJD1"/>
<reference evidence="1" key="1">
    <citation type="submission" date="2014-11" db="EMBL/GenBank/DDBJ databases">
        <authorList>
            <person name="Amaro Gonzalez C."/>
        </authorList>
    </citation>
    <scope>NUCLEOTIDE SEQUENCE</scope>
</reference>
<organism evidence="1">
    <name type="scientific">Anguilla anguilla</name>
    <name type="common">European freshwater eel</name>
    <name type="synonym">Muraena anguilla</name>
    <dbReference type="NCBI Taxonomy" id="7936"/>
    <lineage>
        <taxon>Eukaryota</taxon>
        <taxon>Metazoa</taxon>
        <taxon>Chordata</taxon>
        <taxon>Craniata</taxon>
        <taxon>Vertebrata</taxon>
        <taxon>Euteleostomi</taxon>
        <taxon>Actinopterygii</taxon>
        <taxon>Neopterygii</taxon>
        <taxon>Teleostei</taxon>
        <taxon>Anguilliformes</taxon>
        <taxon>Anguillidae</taxon>
        <taxon>Anguilla</taxon>
    </lineage>
</organism>